<feature type="domain" description="Peptidase S1" evidence="1">
    <location>
        <begin position="12"/>
        <end position="178"/>
    </location>
</feature>
<organism evidence="2 3">
    <name type="scientific">Corynebacterium matruchotii ATCC 14266</name>
    <dbReference type="NCBI Taxonomy" id="553207"/>
    <lineage>
        <taxon>Bacteria</taxon>
        <taxon>Bacillati</taxon>
        <taxon>Actinomycetota</taxon>
        <taxon>Actinomycetes</taxon>
        <taxon>Mycobacteriales</taxon>
        <taxon>Corynebacteriaceae</taxon>
        <taxon>Corynebacterium</taxon>
    </lineage>
</organism>
<dbReference type="eggNOG" id="COG0265">
    <property type="taxonomic scope" value="Bacteria"/>
</dbReference>
<dbReference type="AlphaFoldDB" id="E0DEV6"/>
<dbReference type="InterPro" id="IPR001254">
    <property type="entry name" value="Trypsin_dom"/>
</dbReference>
<dbReference type="Proteomes" id="UP000004218">
    <property type="component" value="Unassembled WGS sequence"/>
</dbReference>
<dbReference type="EMBL" id="ACSH02000005">
    <property type="protein sequence ID" value="EFM48999.1"/>
    <property type="molecule type" value="Genomic_DNA"/>
</dbReference>
<keyword evidence="3" id="KW-1185">Reference proteome</keyword>
<dbReference type="InterPro" id="IPR009003">
    <property type="entry name" value="Peptidase_S1_PA"/>
</dbReference>
<accession>E0DEV6</accession>
<name>E0DEV6_9CORY</name>
<dbReference type="OrthoDB" id="4423927at2"/>
<comment type="caution">
    <text evidence="2">The sequence shown here is derived from an EMBL/GenBank/DDBJ whole genome shotgun (WGS) entry which is preliminary data.</text>
</comment>
<dbReference type="STRING" id="553207.HMPREF0299_6391"/>
<dbReference type="RefSeq" id="WP_005526313.1">
    <property type="nucleotide sequence ID" value="NZ_ACSH02000005.1"/>
</dbReference>
<evidence type="ECO:0000259" key="1">
    <source>
        <dbReference type="Pfam" id="PF00089"/>
    </source>
</evidence>
<sequence>MLSSLVRVHTPTGYCSGVLIDPYFILTARHFLRHRTAGDMFVFGDHWNRKVSGWIDLATTDISVLRLARPIMEADHPAITPTPLPTAASLPPLTRGTPTISYGMGGGKPQQRPGTIWFKFPQVIGKNYHTRVRHALVIRQPNNPAIPGDSGGPVMVNNQLVGLQSLILDPYGKNLGVATISLINPHLGEIRAAMHRLPPHPGE</sequence>
<gene>
    <name evidence="2" type="ORF">HMPREF0299_6391</name>
</gene>
<dbReference type="InterPro" id="IPR001314">
    <property type="entry name" value="Peptidase_S1A"/>
</dbReference>
<dbReference type="Gene3D" id="2.40.10.10">
    <property type="entry name" value="Trypsin-like serine proteases"/>
    <property type="match status" value="1"/>
</dbReference>
<dbReference type="Pfam" id="PF00089">
    <property type="entry name" value="Trypsin"/>
    <property type="match status" value="1"/>
</dbReference>
<dbReference type="GO" id="GO:0006508">
    <property type="term" value="P:proteolysis"/>
    <property type="evidence" value="ECO:0007669"/>
    <property type="project" value="InterPro"/>
</dbReference>
<protein>
    <submittedName>
        <fullName evidence="2">Trypsin</fullName>
    </submittedName>
</protein>
<evidence type="ECO:0000313" key="2">
    <source>
        <dbReference type="EMBL" id="EFM48999.1"/>
    </source>
</evidence>
<dbReference type="GO" id="GO:0004252">
    <property type="term" value="F:serine-type endopeptidase activity"/>
    <property type="evidence" value="ECO:0007669"/>
    <property type="project" value="InterPro"/>
</dbReference>
<proteinExistence type="predicted"/>
<evidence type="ECO:0000313" key="3">
    <source>
        <dbReference type="Proteomes" id="UP000004218"/>
    </source>
</evidence>
<dbReference type="SUPFAM" id="SSF50494">
    <property type="entry name" value="Trypsin-like serine proteases"/>
    <property type="match status" value="1"/>
</dbReference>
<dbReference type="PRINTS" id="PR00722">
    <property type="entry name" value="CHYMOTRYPSIN"/>
</dbReference>
<dbReference type="GeneID" id="84575247"/>
<dbReference type="InterPro" id="IPR043504">
    <property type="entry name" value="Peptidase_S1_PA_chymotrypsin"/>
</dbReference>
<reference evidence="2" key="1">
    <citation type="submission" date="2010-08" db="EMBL/GenBank/DDBJ databases">
        <authorList>
            <person name="Harkins D.M."/>
            <person name="Madupu R."/>
            <person name="Durkin A.S."/>
            <person name="Torralba M."/>
            <person name="Methe B."/>
            <person name="Sutton G.G."/>
            <person name="Nelson K.E."/>
        </authorList>
    </citation>
    <scope>NUCLEOTIDE SEQUENCE [LARGE SCALE GENOMIC DNA]</scope>
    <source>
        <strain evidence="2">ATCC 14266</strain>
    </source>
</reference>